<organism evidence="6 7">
    <name type="scientific">Flavobacterium beibuense F44-8</name>
    <dbReference type="NCBI Taxonomy" id="1406840"/>
    <lineage>
        <taxon>Bacteria</taxon>
        <taxon>Pseudomonadati</taxon>
        <taxon>Bacteroidota</taxon>
        <taxon>Flavobacteriia</taxon>
        <taxon>Flavobacteriales</taxon>
        <taxon>Flavobacteriaceae</taxon>
        <taxon>Flavobacterium</taxon>
    </lineage>
</organism>
<dbReference type="InterPro" id="IPR000792">
    <property type="entry name" value="Tscrpt_reg_LuxR_C"/>
</dbReference>
<sequence>MLKVALVDDHKLFRKSLAALIGTFEGVEVVYESDSGKDFLSHLKENKNVDIALLDIQMPEMDGYTLCGKVLKVHDSIKVLMISQLSSKETIRHVMQSGAHGFVTKNSEPEQLELAIRNLDTSGFYLGPELGSVLKDLMLYQQGGNEFQPDKDFLSDREKEVIQLICKGKSSAEIAEELFIHQRTVETHRQRMITKVGAKNFIGVIVFALKHNLLDVEDLS</sequence>
<keyword evidence="1 3" id="KW-0597">Phosphoprotein</keyword>
<dbReference type="SUPFAM" id="SSF46894">
    <property type="entry name" value="C-terminal effector domain of the bipartite response regulators"/>
    <property type="match status" value="1"/>
</dbReference>
<dbReference type="InterPro" id="IPR058245">
    <property type="entry name" value="NreC/VraR/RcsB-like_REC"/>
</dbReference>
<dbReference type="GO" id="GO:0000160">
    <property type="term" value="P:phosphorelay signal transduction system"/>
    <property type="evidence" value="ECO:0007669"/>
    <property type="project" value="InterPro"/>
</dbReference>
<dbReference type="PROSITE" id="PS00622">
    <property type="entry name" value="HTH_LUXR_1"/>
    <property type="match status" value="1"/>
</dbReference>
<evidence type="ECO:0008006" key="8">
    <source>
        <dbReference type="Google" id="ProtNLM"/>
    </source>
</evidence>
<dbReference type="GO" id="GO:0003677">
    <property type="term" value="F:DNA binding"/>
    <property type="evidence" value="ECO:0007669"/>
    <property type="project" value="UniProtKB-KW"/>
</dbReference>
<dbReference type="InterPro" id="IPR011006">
    <property type="entry name" value="CheY-like_superfamily"/>
</dbReference>
<dbReference type="CDD" id="cd06170">
    <property type="entry name" value="LuxR_C_like"/>
    <property type="match status" value="1"/>
</dbReference>
<dbReference type="Gene3D" id="3.40.50.2300">
    <property type="match status" value="1"/>
</dbReference>
<dbReference type="InterPro" id="IPR039420">
    <property type="entry name" value="WalR-like"/>
</dbReference>
<reference evidence="6 7" key="1">
    <citation type="submission" date="2013-09" db="EMBL/GenBank/DDBJ databases">
        <authorList>
            <person name="Zeng Z."/>
            <person name="Chen C."/>
        </authorList>
    </citation>
    <scope>NUCLEOTIDE SEQUENCE [LARGE SCALE GENOMIC DNA]</scope>
    <source>
        <strain evidence="6 7">F44-8</strain>
    </source>
</reference>
<dbReference type="CDD" id="cd17535">
    <property type="entry name" value="REC_NarL-like"/>
    <property type="match status" value="1"/>
</dbReference>
<dbReference type="eggNOG" id="COG2197">
    <property type="taxonomic scope" value="Bacteria"/>
</dbReference>
<feature type="domain" description="HTH luxR-type" evidence="4">
    <location>
        <begin position="146"/>
        <end position="212"/>
    </location>
</feature>
<dbReference type="PANTHER" id="PTHR43214">
    <property type="entry name" value="TWO-COMPONENT RESPONSE REGULATOR"/>
    <property type="match status" value="1"/>
</dbReference>
<dbReference type="InterPro" id="IPR016032">
    <property type="entry name" value="Sig_transdc_resp-reg_C-effctor"/>
</dbReference>
<feature type="modified residue" description="4-aspartylphosphate" evidence="3">
    <location>
        <position position="55"/>
    </location>
</feature>
<dbReference type="Pfam" id="PF00196">
    <property type="entry name" value="GerE"/>
    <property type="match status" value="1"/>
</dbReference>
<dbReference type="RefSeq" id="WP_035134983.1">
    <property type="nucleotide sequence ID" value="NZ_JRLV01000016.1"/>
</dbReference>
<proteinExistence type="predicted"/>
<protein>
    <recommendedName>
        <fullName evidence="8">LuxR family transcriptional regulator</fullName>
    </recommendedName>
</protein>
<evidence type="ECO:0000256" key="2">
    <source>
        <dbReference type="ARBA" id="ARBA00023125"/>
    </source>
</evidence>
<dbReference type="PROSITE" id="PS50043">
    <property type="entry name" value="HTH_LUXR_2"/>
    <property type="match status" value="1"/>
</dbReference>
<dbReference type="AlphaFoldDB" id="A0A0A2LJR2"/>
<dbReference type="GO" id="GO:0006355">
    <property type="term" value="P:regulation of DNA-templated transcription"/>
    <property type="evidence" value="ECO:0007669"/>
    <property type="project" value="InterPro"/>
</dbReference>
<accession>A0A0A2LJR2</accession>
<dbReference type="InterPro" id="IPR001789">
    <property type="entry name" value="Sig_transdc_resp-reg_receiver"/>
</dbReference>
<keyword evidence="7" id="KW-1185">Reference proteome</keyword>
<dbReference type="Pfam" id="PF00072">
    <property type="entry name" value="Response_reg"/>
    <property type="match status" value="1"/>
</dbReference>
<dbReference type="SUPFAM" id="SSF52172">
    <property type="entry name" value="CheY-like"/>
    <property type="match status" value="1"/>
</dbReference>
<keyword evidence="2" id="KW-0238">DNA-binding</keyword>
<gene>
    <name evidence="6" type="ORF">Q763_13165</name>
</gene>
<dbReference type="EMBL" id="JRLV01000016">
    <property type="protein sequence ID" value="KGO79496.1"/>
    <property type="molecule type" value="Genomic_DNA"/>
</dbReference>
<dbReference type="STRING" id="1406840.Q763_13165"/>
<comment type="caution">
    <text evidence="6">The sequence shown here is derived from an EMBL/GenBank/DDBJ whole genome shotgun (WGS) entry which is preliminary data.</text>
</comment>
<dbReference type="PRINTS" id="PR00038">
    <property type="entry name" value="HTHLUXR"/>
</dbReference>
<name>A0A0A2LJR2_9FLAO</name>
<evidence type="ECO:0000313" key="6">
    <source>
        <dbReference type="EMBL" id="KGO79496.1"/>
    </source>
</evidence>
<evidence type="ECO:0000259" key="4">
    <source>
        <dbReference type="PROSITE" id="PS50043"/>
    </source>
</evidence>
<dbReference type="Proteomes" id="UP000030129">
    <property type="component" value="Unassembled WGS sequence"/>
</dbReference>
<dbReference type="PROSITE" id="PS50110">
    <property type="entry name" value="RESPONSE_REGULATORY"/>
    <property type="match status" value="1"/>
</dbReference>
<dbReference type="SMART" id="SM00448">
    <property type="entry name" value="REC"/>
    <property type="match status" value="1"/>
</dbReference>
<evidence type="ECO:0000313" key="7">
    <source>
        <dbReference type="Proteomes" id="UP000030129"/>
    </source>
</evidence>
<evidence type="ECO:0000256" key="3">
    <source>
        <dbReference type="PROSITE-ProRule" id="PRU00169"/>
    </source>
</evidence>
<evidence type="ECO:0000259" key="5">
    <source>
        <dbReference type="PROSITE" id="PS50110"/>
    </source>
</evidence>
<feature type="domain" description="Response regulatory" evidence="5">
    <location>
        <begin position="3"/>
        <end position="120"/>
    </location>
</feature>
<evidence type="ECO:0000256" key="1">
    <source>
        <dbReference type="ARBA" id="ARBA00022553"/>
    </source>
</evidence>
<dbReference type="SMART" id="SM00421">
    <property type="entry name" value="HTH_LUXR"/>
    <property type="match status" value="1"/>
</dbReference>